<accession>A0ABP8L3F4</accession>
<proteinExistence type="predicted"/>
<keyword evidence="1" id="KW-0680">Restriction system</keyword>
<organism evidence="3 4">
    <name type="scientific">Nibrella viscosa</name>
    <dbReference type="NCBI Taxonomy" id="1084524"/>
    <lineage>
        <taxon>Bacteria</taxon>
        <taxon>Pseudomonadati</taxon>
        <taxon>Bacteroidota</taxon>
        <taxon>Cytophagia</taxon>
        <taxon>Cytophagales</taxon>
        <taxon>Spirosomataceae</taxon>
        <taxon>Nibrella</taxon>
    </lineage>
</organism>
<protein>
    <recommendedName>
        <fullName evidence="5">Type I restriction modification DNA specificity domain-containing protein</fullName>
    </recommendedName>
</protein>
<reference evidence="4" key="1">
    <citation type="journal article" date="2019" name="Int. J. Syst. Evol. Microbiol.">
        <title>The Global Catalogue of Microorganisms (GCM) 10K type strain sequencing project: providing services to taxonomists for standard genome sequencing and annotation.</title>
        <authorList>
            <consortium name="The Broad Institute Genomics Platform"/>
            <consortium name="The Broad Institute Genome Sequencing Center for Infectious Disease"/>
            <person name="Wu L."/>
            <person name="Ma J."/>
        </authorList>
    </citation>
    <scope>NUCLEOTIDE SEQUENCE [LARGE SCALE GENOMIC DNA]</scope>
    <source>
        <strain evidence="4">JCM 17925</strain>
    </source>
</reference>
<keyword evidence="4" id="KW-1185">Reference proteome</keyword>
<comment type="caution">
    <text evidence="3">The sequence shown here is derived from an EMBL/GenBank/DDBJ whole genome shotgun (WGS) entry which is preliminary data.</text>
</comment>
<dbReference type="Gene3D" id="3.90.220.20">
    <property type="entry name" value="DNA methylase specificity domains"/>
    <property type="match status" value="1"/>
</dbReference>
<sequence length="137" mass="15931">MHPLHFALRLNSTIEQFRKFSTGSSYPAILDSDVEKTLIPVPDIDTQNEIVKRIKILLLERRRIIDEINKKWEDTISHTVGEISKLSFDFQNTPQVTNGLIWTKSQILERINALPKLDVEEEIDDDQIELDFEANNE</sequence>
<evidence type="ECO:0000313" key="4">
    <source>
        <dbReference type="Proteomes" id="UP001500936"/>
    </source>
</evidence>
<dbReference type="InterPro" id="IPR044946">
    <property type="entry name" value="Restrct_endonuc_typeI_TRD_sf"/>
</dbReference>
<dbReference type="RefSeq" id="WP_345271646.1">
    <property type="nucleotide sequence ID" value="NZ_BAABHB010000043.1"/>
</dbReference>
<gene>
    <name evidence="3" type="ORF">GCM10023187_57800</name>
</gene>
<dbReference type="Proteomes" id="UP001500936">
    <property type="component" value="Unassembled WGS sequence"/>
</dbReference>
<evidence type="ECO:0000256" key="2">
    <source>
        <dbReference type="ARBA" id="ARBA00023125"/>
    </source>
</evidence>
<dbReference type="EMBL" id="BAABHB010000043">
    <property type="protein sequence ID" value="GAA4421985.1"/>
    <property type="molecule type" value="Genomic_DNA"/>
</dbReference>
<dbReference type="SUPFAM" id="SSF116734">
    <property type="entry name" value="DNA methylase specificity domain"/>
    <property type="match status" value="1"/>
</dbReference>
<evidence type="ECO:0008006" key="5">
    <source>
        <dbReference type="Google" id="ProtNLM"/>
    </source>
</evidence>
<evidence type="ECO:0000313" key="3">
    <source>
        <dbReference type="EMBL" id="GAA4421985.1"/>
    </source>
</evidence>
<keyword evidence="2" id="KW-0238">DNA-binding</keyword>
<evidence type="ECO:0000256" key="1">
    <source>
        <dbReference type="ARBA" id="ARBA00022747"/>
    </source>
</evidence>
<name>A0ABP8L3F4_9BACT</name>